<dbReference type="InterPro" id="IPR051060">
    <property type="entry name" value="Carbamoyltrans_HypF-like"/>
</dbReference>
<dbReference type="Proteomes" id="UP001472978">
    <property type="component" value="Unassembled WGS sequence"/>
</dbReference>
<dbReference type="Pfam" id="PF22521">
    <property type="entry name" value="HypF_C_2"/>
    <property type="match status" value="1"/>
</dbReference>
<evidence type="ECO:0000313" key="13">
    <source>
        <dbReference type="EMBL" id="MEQ6889215.1"/>
    </source>
</evidence>
<dbReference type="Pfam" id="PF01300">
    <property type="entry name" value="Sua5_yciO_yrdC"/>
    <property type="match status" value="1"/>
</dbReference>
<dbReference type="Pfam" id="PF07503">
    <property type="entry name" value="zf-HYPF"/>
    <property type="match status" value="2"/>
</dbReference>
<evidence type="ECO:0000256" key="8">
    <source>
        <dbReference type="ARBA" id="ARBA00023004"/>
    </source>
</evidence>
<evidence type="ECO:0000256" key="10">
    <source>
        <dbReference type="PROSITE-ProRule" id="PRU00520"/>
    </source>
</evidence>
<feature type="active site" evidence="10">
    <location>
        <position position="451"/>
    </location>
</feature>
<keyword evidence="8" id="KW-0408">Iron</keyword>
<dbReference type="Pfam" id="PF17788">
    <property type="entry name" value="HypF_C"/>
    <property type="match status" value="1"/>
</dbReference>
<dbReference type="InterPro" id="IPR017968">
    <property type="entry name" value="Acylphosphatase_CS"/>
</dbReference>
<keyword evidence="6" id="KW-0863">Zinc-finger</keyword>
<dbReference type="InterPro" id="IPR002780">
    <property type="entry name" value="Hyd_form_HypD"/>
</dbReference>
<dbReference type="RefSeq" id="WP_349758754.1">
    <property type="nucleotide sequence ID" value="NZ_JBEGCI010000009.1"/>
</dbReference>
<feature type="domain" description="YrdC-like" evidence="12">
    <location>
        <begin position="635"/>
        <end position="841"/>
    </location>
</feature>
<gene>
    <name evidence="13" type="primary">hypF</name>
    <name evidence="13" type="ORF">ABE957_11070</name>
</gene>
<keyword evidence="5" id="KW-0479">Metal-binding</keyword>
<evidence type="ECO:0000256" key="2">
    <source>
        <dbReference type="ARBA" id="ARBA00007888"/>
    </source>
</evidence>
<dbReference type="PANTHER" id="PTHR42959:SF1">
    <property type="entry name" value="CARBAMOYLTRANSFERASE HYPF"/>
    <property type="match status" value="1"/>
</dbReference>
<comment type="pathway">
    <text evidence="1">Protein modification; [NiFe] hydrogenase maturation.</text>
</comment>
<dbReference type="GO" id="GO:0016874">
    <property type="term" value="F:ligase activity"/>
    <property type="evidence" value="ECO:0007669"/>
    <property type="project" value="UniProtKB-KW"/>
</dbReference>
<evidence type="ECO:0000256" key="5">
    <source>
        <dbReference type="ARBA" id="ARBA00022723"/>
    </source>
</evidence>
<dbReference type="PROSITE" id="PS00150">
    <property type="entry name" value="ACYLPHOSPHATASE_1"/>
    <property type="match status" value="1"/>
</dbReference>
<dbReference type="PANTHER" id="PTHR42959">
    <property type="entry name" value="CARBAMOYLTRANSFERASE"/>
    <property type="match status" value="1"/>
</dbReference>
<feature type="domain" description="Acylphosphatase-like" evidence="11">
    <location>
        <begin position="418"/>
        <end position="511"/>
    </location>
</feature>
<dbReference type="Gene3D" id="3.30.420.360">
    <property type="match status" value="1"/>
</dbReference>
<keyword evidence="10" id="KW-0378">Hydrolase</keyword>
<evidence type="ECO:0000259" key="11">
    <source>
        <dbReference type="PROSITE" id="PS51160"/>
    </source>
</evidence>
<dbReference type="InterPro" id="IPR017945">
    <property type="entry name" value="DHBP_synth_RibB-like_a/b_dom"/>
</dbReference>
<evidence type="ECO:0000256" key="6">
    <source>
        <dbReference type="ARBA" id="ARBA00022771"/>
    </source>
</evidence>
<sequence length="1219" mass="131635">MTALSPGDWLSRIRALPRPPSGRLRIMNVCGGHERTITQAGLRTVLPDYLELIPGPGCPVCVCPEEDIHAAVALSLADDVIVATFGDMVRVPCNAPKREPRSLQAARALGGQVVPVASPGEVLALARRHMDKRVVFFAAGFETTTAPIAAMFSRPDLPANLLLLLSARQTWPAIAHLLEDGRAGFDALIAPGHVATIMGAEQWRFVAEAHALPTAVAGFTPGLILEGLYRVLQQALDRAPRLDNAYPQCVSAEGNRRARELIASTFDIERADWRGIGSLPDSGYACTEALSHRDARRQFPEVFEAAYARRGEMPPGCDCAEVVLGRIRPPECRLYGSACTPDRPVGPCMVSDEGACRIWWSSGVRSGQAPPARRIAATPIDAVPDETVPVDTPPVETTQIEKDTVEKAPAEPSPSLEARRWRLAGVVQGVGFRPFVQRLASRLELAGEVRNRGGEVVIEAQGNTERLAAFERALLMDAPRLSRPRLVSSETLATQPFELPPNAARTFVIRPSDDEGDDAGPVHLPLDTPVCQACLAEMHDPQDRHYRYPFTHCDQCGPRYSVIERLPYDRARTSLAAFPLCPACRREYEDPDNRRFHAQSIGCPQCGPRLTFVESVAQGVVQDFVESNRTLTDPEEALAAAIAALDAGRIVAVKGVGGYHLMADAGQPATVATLRERKHRPHKPLAVMFPWRGEDGLDAVREQARLDPVAAEALLSDERPVVLLPKRAGALFTDGLADGLPDGLAAGLAEGIAPGLNEIGALLPYAPLHHLLLEALGRSLVATSANLAGEPIVTDPASAEQRLARIADAFLHHDRPILRGVDDGVRRLIAGRARPLRLGRGAAPLELELPDRLTVPEAQPLLAVGAHQKATVCLAWGTRLVLSPHIGDLSSLAAQRAFDRQVETLSRLYGVRPARVLHDAHPGYHATRWARDSGLPCDEIAHHHAHAAALCGEHGRFREPTLVFTWDGTGLGPDGTLWGGEALLGRPGHWRRHASFTPFALPGGEAAIREPWRLAVTLCWQSGLATPDVPGSDDELALLRGIWERRLNAPPCSAAGRLFDAAAALLLPIRRASHEAEAAMRLEALAEEEGEGGGDGLELPHHRDPDGVLRCDWRPLIRHLCDARLAPSRRAADVHATLVQVLRRQAEAARETSGVTTLGLTGGVFQNRRLTEAAVAALEDDGFTVLLHERLPCNDAAISVGQVMEALARHDSPDTIAPA</sequence>
<dbReference type="InterPro" id="IPR001792">
    <property type="entry name" value="Acylphosphatase-like_dom"/>
</dbReference>
<dbReference type="InterPro" id="IPR004421">
    <property type="entry name" value="Carbamoyltransferase_HypF"/>
</dbReference>
<dbReference type="SUPFAM" id="SSF55821">
    <property type="entry name" value="YrdC/RibB"/>
    <property type="match status" value="1"/>
</dbReference>
<dbReference type="InterPro" id="IPR042244">
    <property type="entry name" value="HypD_2_sf"/>
</dbReference>
<evidence type="ECO:0000256" key="4">
    <source>
        <dbReference type="ARBA" id="ARBA00022598"/>
    </source>
</evidence>
<dbReference type="PROSITE" id="PS51160">
    <property type="entry name" value="ACYLPHOSPHATASE_3"/>
    <property type="match status" value="1"/>
</dbReference>
<comment type="caution">
    <text evidence="13">The sequence shown here is derived from an EMBL/GenBank/DDBJ whole genome shotgun (WGS) entry which is preliminary data.</text>
</comment>
<evidence type="ECO:0000313" key="14">
    <source>
        <dbReference type="Proteomes" id="UP001472978"/>
    </source>
</evidence>
<dbReference type="InterPro" id="IPR036046">
    <property type="entry name" value="Acylphosphatase-like_dom_sf"/>
</dbReference>
<dbReference type="NCBIfam" id="TIGR00075">
    <property type="entry name" value="hypD"/>
    <property type="match status" value="1"/>
</dbReference>
<feature type="active site" evidence="10">
    <location>
        <position position="433"/>
    </location>
</feature>
<dbReference type="PROSITE" id="PS51163">
    <property type="entry name" value="YRDC"/>
    <property type="match status" value="1"/>
</dbReference>
<dbReference type="InterPro" id="IPR042243">
    <property type="entry name" value="HypD_1"/>
</dbReference>
<comment type="similarity">
    <text evidence="2">Belongs to the HypD family.</text>
</comment>
<dbReference type="EMBL" id="JBEGCI010000009">
    <property type="protein sequence ID" value="MEQ6889215.1"/>
    <property type="molecule type" value="Genomic_DNA"/>
</dbReference>
<evidence type="ECO:0000256" key="9">
    <source>
        <dbReference type="ARBA" id="ARBA00048220"/>
    </source>
</evidence>
<dbReference type="SUPFAM" id="SSF54975">
    <property type="entry name" value="Acylphosphatase/BLUF domain-like"/>
    <property type="match status" value="1"/>
</dbReference>
<dbReference type="NCBIfam" id="TIGR00143">
    <property type="entry name" value="hypF"/>
    <property type="match status" value="1"/>
</dbReference>
<dbReference type="Gene3D" id="3.30.110.120">
    <property type="match status" value="1"/>
</dbReference>
<dbReference type="Gene3D" id="3.90.870.50">
    <property type="match status" value="1"/>
</dbReference>
<reference evidence="13 14" key="1">
    <citation type="submission" date="2024-05" db="EMBL/GenBank/DDBJ databases">
        <title>Halomonas sp. CS7 16S ribosomal RNA gene Genome sequencing and assembly.</title>
        <authorList>
            <person name="Yook S."/>
        </authorList>
    </citation>
    <scope>NUCLEOTIDE SEQUENCE [LARGE SCALE GENOMIC DNA]</scope>
    <source>
        <strain evidence="13 14">CS7</strain>
    </source>
</reference>
<dbReference type="Gene3D" id="3.30.420.40">
    <property type="match status" value="1"/>
</dbReference>
<comment type="catalytic activity">
    <reaction evidence="10">
        <text>an acyl phosphate + H2O = a carboxylate + phosphate + H(+)</text>
        <dbReference type="Rhea" id="RHEA:14965"/>
        <dbReference type="ChEBI" id="CHEBI:15377"/>
        <dbReference type="ChEBI" id="CHEBI:15378"/>
        <dbReference type="ChEBI" id="CHEBI:29067"/>
        <dbReference type="ChEBI" id="CHEBI:43474"/>
        <dbReference type="ChEBI" id="CHEBI:59918"/>
        <dbReference type="EC" id="3.6.1.7"/>
    </reaction>
</comment>
<comment type="similarity">
    <text evidence="3">Belongs to the carbamoyltransferase HypF family.</text>
</comment>
<dbReference type="InterPro" id="IPR006070">
    <property type="entry name" value="Sua5-like_dom"/>
</dbReference>
<keyword evidence="7" id="KW-0862">Zinc</keyword>
<dbReference type="InterPro" id="IPR041440">
    <property type="entry name" value="HypF_C"/>
</dbReference>
<organism evidence="13 14">
    <name type="scientific">Halomonas pelophila</name>
    <dbReference type="NCBI Taxonomy" id="3151122"/>
    <lineage>
        <taxon>Bacteria</taxon>
        <taxon>Pseudomonadati</taxon>
        <taxon>Pseudomonadota</taxon>
        <taxon>Gammaproteobacteria</taxon>
        <taxon>Oceanospirillales</taxon>
        <taxon>Halomonadaceae</taxon>
        <taxon>Halomonas</taxon>
    </lineage>
</organism>
<evidence type="ECO:0000256" key="3">
    <source>
        <dbReference type="ARBA" id="ARBA00008097"/>
    </source>
</evidence>
<keyword evidence="14" id="KW-1185">Reference proteome</keyword>
<proteinExistence type="inferred from homology"/>
<dbReference type="Gene3D" id="6.10.20.100">
    <property type="match status" value="1"/>
</dbReference>
<dbReference type="Gene3D" id="3.40.50.11750">
    <property type="entry name" value="HypD, alpha/beta domain 1"/>
    <property type="match status" value="2"/>
</dbReference>
<protein>
    <recommendedName>
        <fullName evidence="10">acylphosphatase</fullName>
        <ecNumber evidence="10">3.6.1.7</ecNumber>
    </recommendedName>
</protein>
<dbReference type="Pfam" id="PF00708">
    <property type="entry name" value="Acylphosphatase"/>
    <property type="match status" value="1"/>
</dbReference>
<dbReference type="EC" id="3.6.1.7" evidence="10"/>
<evidence type="ECO:0000256" key="1">
    <source>
        <dbReference type="ARBA" id="ARBA00004711"/>
    </source>
</evidence>
<dbReference type="InterPro" id="IPR011125">
    <property type="entry name" value="Znf_HypF"/>
</dbReference>
<dbReference type="InterPro" id="IPR055128">
    <property type="entry name" value="HypF_C_2"/>
</dbReference>
<comment type="catalytic activity">
    <reaction evidence="9">
        <text>C-terminal L-cysteinyl-[HypE protein] + carbamoyl phosphate + ATP + H2O = C-terminal S-carboxamide-L-cysteinyl-[HypE protein] + AMP + phosphate + diphosphate + H(+)</text>
        <dbReference type="Rhea" id="RHEA:55636"/>
        <dbReference type="Rhea" id="RHEA-COMP:14247"/>
        <dbReference type="Rhea" id="RHEA-COMP:14392"/>
        <dbReference type="ChEBI" id="CHEBI:15377"/>
        <dbReference type="ChEBI" id="CHEBI:15378"/>
        <dbReference type="ChEBI" id="CHEBI:30616"/>
        <dbReference type="ChEBI" id="CHEBI:33019"/>
        <dbReference type="ChEBI" id="CHEBI:43474"/>
        <dbReference type="ChEBI" id="CHEBI:58228"/>
        <dbReference type="ChEBI" id="CHEBI:76913"/>
        <dbReference type="ChEBI" id="CHEBI:139126"/>
        <dbReference type="ChEBI" id="CHEBI:456215"/>
    </reaction>
</comment>
<dbReference type="Pfam" id="PF01924">
    <property type="entry name" value="HypD"/>
    <property type="match status" value="1"/>
</dbReference>
<keyword evidence="4 13" id="KW-0436">Ligase</keyword>
<evidence type="ECO:0000256" key="7">
    <source>
        <dbReference type="ARBA" id="ARBA00022833"/>
    </source>
</evidence>
<evidence type="ECO:0000259" key="12">
    <source>
        <dbReference type="PROSITE" id="PS51163"/>
    </source>
</evidence>
<accession>A0ABV1N679</accession>
<name>A0ABV1N679_9GAMM</name>